<dbReference type="AlphaFoldDB" id="B9XBR7"/>
<comment type="caution">
    <text evidence="1">The sequence shown here is derived from an EMBL/GenBank/DDBJ whole genome shotgun (WGS) entry which is preliminary data.</text>
</comment>
<dbReference type="STRING" id="320771.Cflav_PD5587"/>
<gene>
    <name evidence="1" type="ORF">Cflav_PD5587</name>
</gene>
<accession>B9XBR7</accession>
<protein>
    <submittedName>
        <fullName evidence="1">Uncharacterized protein</fullName>
    </submittedName>
</protein>
<reference evidence="1 2" key="1">
    <citation type="journal article" date="2011" name="J. Bacteriol.">
        <title>Genome sequence of 'Pedosphaera parvula' Ellin514, an aerobic Verrucomicrobial isolate from pasture soil.</title>
        <authorList>
            <person name="Kant R."/>
            <person name="van Passel M.W."/>
            <person name="Sangwan P."/>
            <person name="Palva A."/>
            <person name="Lucas S."/>
            <person name="Copeland A."/>
            <person name="Lapidus A."/>
            <person name="Glavina Del Rio T."/>
            <person name="Dalin E."/>
            <person name="Tice H."/>
            <person name="Bruce D."/>
            <person name="Goodwin L."/>
            <person name="Pitluck S."/>
            <person name="Chertkov O."/>
            <person name="Larimer F.W."/>
            <person name="Land M.L."/>
            <person name="Hauser L."/>
            <person name="Brettin T.S."/>
            <person name="Detter J.C."/>
            <person name="Han S."/>
            <person name="de Vos W.M."/>
            <person name="Janssen P.H."/>
            <person name="Smidt H."/>
        </authorList>
    </citation>
    <scope>NUCLEOTIDE SEQUENCE [LARGE SCALE GENOMIC DNA]</scope>
    <source>
        <strain evidence="1 2">Ellin514</strain>
    </source>
</reference>
<name>B9XBR7_PEDPL</name>
<evidence type="ECO:0000313" key="2">
    <source>
        <dbReference type="Proteomes" id="UP000003688"/>
    </source>
</evidence>
<dbReference type="EMBL" id="ABOX02000003">
    <property type="protein sequence ID" value="EEF62952.1"/>
    <property type="molecule type" value="Genomic_DNA"/>
</dbReference>
<sequence length="54" mass="6053">MAAHFDQHGQREMHDYIVGPIPSGSNYAMAQEMNFNVRSREATARRSAGFQIGL</sequence>
<keyword evidence="2" id="KW-1185">Reference proteome</keyword>
<dbReference type="Proteomes" id="UP000003688">
    <property type="component" value="Unassembled WGS sequence"/>
</dbReference>
<organism evidence="1 2">
    <name type="scientific">Pedosphaera parvula (strain Ellin514)</name>
    <dbReference type="NCBI Taxonomy" id="320771"/>
    <lineage>
        <taxon>Bacteria</taxon>
        <taxon>Pseudomonadati</taxon>
        <taxon>Verrucomicrobiota</taxon>
        <taxon>Pedosphaerae</taxon>
        <taxon>Pedosphaerales</taxon>
        <taxon>Pedosphaeraceae</taxon>
        <taxon>Pedosphaera</taxon>
    </lineage>
</organism>
<proteinExistence type="predicted"/>
<evidence type="ECO:0000313" key="1">
    <source>
        <dbReference type="EMBL" id="EEF62952.1"/>
    </source>
</evidence>